<evidence type="ECO:0000313" key="3">
    <source>
        <dbReference type="Proteomes" id="UP001597111"/>
    </source>
</evidence>
<reference evidence="2 3" key="1">
    <citation type="journal article" date="2019" name="Int. J. Syst. Evol. Microbiol.">
        <title>The Global Catalogue of Microorganisms (GCM) 10K type strain sequencing project: providing services to taxonomists for standard genome sequencing and annotation.</title>
        <authorList>
            <consortium name="The Broad Institute Genomics Platform"/>
            <consortium name="The Broad Institute Genome Sequencing Center for Infectious Disease"/>
            <person name="Wu L."/>
            <person name="Ma J."/>
        </authorList>
    </citation>
    <scope>NUCLEOTIDE SEQUENCE [LARGE SCALE GENOMIC DNA]</scope>
    <source>
        <strain evidence="2 3">CGMCC 1.12285</strain>
    </source>
</reference>
<keyword evidence="1" id="KW-0812">Transmembrane</keyword>
<keyword evidence="1" id="KW-1133">Transmembrane helix</keyword>
<sequence length="82" mass="8622">MRGSVLRIARHDFLNVRRSRLLWGVVVAYALFTVLLVVSGATSEITSATQLLVGVTGVTAVVLPVVGIVAGYLAIAGEREDG</sequence>
<dbReference type="EMBL" id="JBHUDH010000109">
    <property type="protein sequence ID" value="MFD1526585.1"/>
    <property type="molecule type" value="Genomic_DNA"/>
</dbReference>
<comment type="caution">
    <text evidence="2">The sequence shown here is derived from an EMBL/GenBank/DDBJ whole genome shotgun (WGS) entry which is preliminary data.</text>
</comment>
<dbReference type="Proteomes" id="UP001597111">
    <property type="component" value="Unassembled WGS sequence"/>
</dbReference>
<feature type="transmembrane region" description="Helical" evidence="1">
    <location>
        <begin position="21"/>
        <end position="39"/>
    </location>
</feature>
<name>A0ABD6B6M7_9EURY</name>
<dbReference type="RefSeq" id="WP_379818523.1">
    <property type="nucleotide sequence ID" value="NZ_JBHUDH010000109.1"/>
</dbReference>
<proteinExistence type="predicted"/>
<keyword evidence="1" id="KW-0472">Membrane</keyword>
<dbReference type="Pfam" id="PF12679">
    <property type="entry name" value="ABC2_membrane_2"/>
    <property type="match status" value="1"/>
</dbReference>
<feature type="non-terminal residue" evidence="2">
    <location>
        <position position="82"/>
    </location>
</feature>
<feature type="transmembrane region" description="Helical" evidence="1">
    <location>
        <begin position="51"/>
        <end position="75"/>
    </location>
</feature>
<evidence type="ECO:0000256" key="1">
    <source>
        <dbReference type="SAM" id="Phobius"/>
    </source>
</evidence>
<dbReference type="GO" id="GO:0005886">
    <property type="term" value="C:plasma membrane"/>
    <property type="evidence" value="ECO:0007669"/>
    <property type="project" value="UniProtKB-SubCell"/>
</dbReference>
<dbReference type="AlphaFoldDB" id="A0ABD6B6M7"/>
<evidence type="ECO:0000313" key="2">
    <source>
        <dbReference type="EMBL" id="MFD1526585.1"/>
    </source>
</evidence>
<protein>
    <submittedName>
        <fullName evidence="2">ABC transporter permease subunit</fullName>
    </submittedName>
</protein>
<accession>A0ABD6B6M7</accession>
<gene>
    <name evidence="2" type="ORF">ACFR9S_09795</name>
</gene>
<organism evidence="2 3">
    <name type="scientific">Halolamina salina</name>
    <dbReference type="NCBI Taxonomy" id="1220023"/>
    <lineage>
        <taxon>Archaea</taxon>
        <taxon>Methanobacteriati</taxon>
        <taxon>Methanobacteriota</taxon>
        <taxon>Stenosarchaea group</taxon>
        <taxon>Halobacteria</taxon>
        <taxon>Halobacteriales</taxon>
        <taxon>Haloferacaceae</taxon>
    </lineage>
</organism>
<keyword evidence="3" id="KW-1185">Reference proteome</keyword>